<organism evidence="1 2">
    <name type="scientific">Lindgomyces ingoldianus</name>
    <dbReference type="NCBI Taxonomy" id="673940"/>
    <lineage>
        <taxon>Eukaryota</taxon>
        <taxon>Fungi</taxon>
        <taxon>Dikarya</taxon>
        <taxon>Ascomycota</taxon>
        <taxon>Pezizomycotina</taxon>
        <taxon>Dothideomycetes</taxon>
        <taxon>Pleosporomycetidae</taxon>
        <taxon>Pleosporales</taxon>
        <taxon>Lindgomycetaceae</taxon>
        <taxon>Lindgomyces</taxon>
    </lineage>
</organism>
<evidence type="ECO:0000313" key="2">
    <source>
        <dbReference type="Proteomes" id="UP000799755"/>
    </source>
</evidence>
<evidence type="ECO:0000313" key="1">
    <source>
        <dbReference type="EMBL" id="KAF2468010.1"/>
    </source>
</evidence>
<proteinExistence type="predicted"/>
<comment type="caution">
    <text evidence="1">The sequence shown here is derived from an EMBL/GenBank/DDBJ whole genome shotgun (WGS) entry which is preliminary data.</text>
</comment>
<keyword evidence="2" id="KW-1185">Reference proteome</keyword>
<gene>
    <name evidence="1" type="ORF">BDR25DRAFT_358266</name>
</gene>
<reference evidence="1" key="1">
    <citation type="journal article" date="2020" name="Stud. Mycol.">
        <title>101 Dothideomycetes genomes: a test case for predicting lifestyles and emergence of pathogens.</title>
        <authorList>
            <person name="Haridas S."/>
            <person name="Albert R."/>
            <person name="Binder M."/>
            <person name="Bloem J."/>
            <person name="Labutti K."/>
            <person name="Salamov A."/>
            <person name="Andreopoulos B."/>
            <person name="Baker S."/>
            <person name="Barry K."/>
            <person name="Bills G."/>
            <person name="Bluhm B."/>
            <person name="Cannon C."/>
            <person name="Castanera R."/>
            <person name="Culley D."/>
            <person name="Daum C."/>
            <person name="Ezra D."/>
            <person name="Gonzalez J."/>
            <person name="Henrissat B."/>
            <person name="Kuo A."/>
            <person name="Liang C."/>
            <person name="Lipzen A."/>
            <person name="Lutzoni F."/>
            <person name="Magnuson J."/>
            <person name="Mondo S."/>
            <person name="Nolan M."/>
            <person name="Ohm R."/>
            <person name="Pangilinan J."/>
            <person name="Park H.-J."/>
            <person name="Ramirez L."/>
            <person name="Alfaro M."/>
            <person name="Sun H."/>
            <person name="Tritt A."/>
            <person name="Yoshinaga Y."/>
            <person name="Zwiers L.-H."/>
            <person name="Turgeon B."/>
            <person name="Goodwin S."/>
            <person name="Spatafora J."/>
            <person name="Crous P."/>
            <person name="Grigoriev I."/>
        </authorList>
    </citation>
    <scope>NUCLEOTIDE SEQUENCE</scope>
    <source>
        <strain evidence="1">ATCC 200398</strain>
    </source>
</reference>
<sequence>MYSHYPLSFLFWATTPLRESNHAVKGGPQLKAHIRLSLWINVTCQAILPSSSPARFTFISPSPSPTQRGTMLCYSGLAMTDCLYYGANHTGMHSLEIELPFLKRLWLLRLKIPPLMCYCVHIEHTKVHYTIFRKYHYKGEGRSKWVGEEKGNHSTRRLLLAAYLNFLILGDRKKPLYSRISHFLPPEIKQGELGEYAWSIQPCQGSRKVLSRQKHFIFRIDIKSNGMTPDLPHPEKLAPLMACIRQTRMKADALTIFIETKIYRVAYHTNAAAERNLKKVNAFSKRSSYEKYLISESHFDFLDSCTGYHRSTEQWHWPQVGAIQCTVSWAARSGATIRENSMLNNDASGMMNQQGSSRQDALGFDLLCAKIGKFLGVPRIFFFLTKIA</sequence>
<name>A0ACB6QNA2_9PLEO</name>
<accession>A0ACB6QNA2</accession>
<protein>
    <submittedName>
        <fullName evidence="1">Uncharacterized protein</fullName>
    </submittedName>
</protein>
<dbReference type="Proteomes" id="UP000799755">
    <property type="component" value="Unassembled WGS sequence"/>
</dbReference>
<dbReference type="EMBL" id="MU003518">
    <property type="protein sequence ID" value="KAF2468010.1"/>
    <property type="molecule type" value="Genomic_DNA"/>
</dbReference>